<dbReference type="GO" id="GO:0000049">
    <property type="term" value="F:tRNA binding"/>
    <property type="evidence" value="ECO:0007669"/>
    <property type="project" value="InterPro"/>
</dbReference>
<keyword evidence="7 13" id="KW-0547">Nucleotide-binding</keyword>
<dbReference type="RefSeq" id="WP_147703269.1">
    <property type="nucleotide sequence ID" value="NZ_VDUY01000002.1"/>
</dbReference>
<evidence type="ECO:0000256" key="9">
    <source>
        <dbReference type="ARBA" id="ARBA00022842"/>
    </source>
</evidence>
<dbReference type="OrthoDB" id="9800719at2"/>
<dbReference type="FunFam" id="3.30.930.10:FF:000003">
    <property type="entry name" value="Phenylalanine--tRNA ligase alpha subunit"/>
    <property type="match status" value="1"/>
</dbReference>
<dbReference type="PANTHER" id="PTHR11538">
    <property type="entry name" value="PHENYLALANYL-TRNA SYNTHETASE"/>
    <property type="match status" value="1"/>
</dbReference>
<dbReference type="NCBIfam" id="TIGR00468">
    <property type="entry name" value="pheS"/>
    <property type="match status" value="1"/>
</dbReference>
<protein>
    <recommendedName>
        <fullName evidence="13">Phenylalanine--tRNA ligase alpha subunit</fullName>
        <ecNumber evidence="13">6.1.1.20</ecNumber>
    </recommendedName>
    <alternativeName>
        <fullName evidence="13">Phenylalanyl-tRNA synthetase alpha subunit</fullName>
        <shortName evidence="13">PheRS</shortName>
    </alternativeName>
</protein>
<dbReference type="GO" id="GO:0005737">
    <property type="term" value="C:cytoplasm"/>
    <property type="evidence" value="ECO:0007669"/>
    <property type="project" value="UniProtKB-SubCell"/>
</dbReference>
<dbReference type="AlphaFoldDB" id="A0A5C8P076"/>
<dbReference type="Pfam" id="PF01409">
    <property type="entry name" value="tRNA-synt_2d"/>
    <property type="match status" value="1"/>
</dbReference>
<dbReference type="PANTHER" id="PTHR11538:SF41">
    <property type="entry name" value="PHENYLALANINE--TRNA LIGASE, MITOCHONDRIAL"/>
    <property type="match status" value="1"/>
</dbReference>
<keyword evidence="8 13" id="KW-0067">ATP-binding</keyword>
<dbReference type="InterPro" id="IPR022911">
    <property type="entry name" value="Phe_tRNA_ligase_alpha1_bac"/>
</dbReference>
<dbReference type="HAMAP" id="MF_00281">
    <property type="entry name" value="Phe_tRNA_synth_alpha1"/>
    <property type="match status" value="1"/>
</dbReference>
<accession>A0A5C8P076</accession>
<evidence type="ECO:0000256" key="4">
    <source>
        <dbReference type="ARBA" id="ARBA00022490"/>
    </source>
</evidence>
<keyword evidence="11 13" id="KW-0030">Aminoacyl-tRNA synthetase</keyword>
<comment type="subunit">
    <text evidence="3 13">Tetramer of two alpha and two beta subunits.</text>
</comment>
<dbReference type="InterPro" id="IPR004529">
    <property type="entry name" value="Phe-tRNA-synth_IIc_asu"/>
</dbReference>
<evidence type="ECO:0000256" key="12">
    <source>
        <dbReference type="ARBA" id="ARBA00049255"/>
    </source>
</evidence>
<keyword evidence="5 13" id="KW-0436">Ligase</keyword>
<comment type="caution">
    <text evidence="15">The sequence shown here is derived from an EMBL/GenBank/DDBJ whole genome shotgun (WGS) entry which is preliminary data.</text>
</comment>
<organism evidence="15 16">
    <name type="scientific">Zeimonas arvi</name>
    <dbReference type="NCBI Taxonomy" id="2498847"/>
    <lineage>
        <taxon>Bacteria</taxon>
        <taxon>Pseudomonadati</taxon>
        <taxon>Pseudomonadota</taxon>
        <taxon>Betaproteobacteria</taxon>
        <taxon>Burkholderiales</taxon>
        <taxon>Burkholderiaceae</taxon>
        <taxon>Zeimonas</taxon>
    </lineage>
</organism>
<feature type="binding site" evidence="13">
    <location>
        <position position="262"/>
    </location>
    <ligand>
        <name>Mg(2+)</name>
        <dbReference type="ChEBI" id="CHEBI:18420"/>
        <note>shared with beta subunit</note>
    </ligand>
</feature>
<comment type="similarity">
    <text evidence="2 13">Belongs to the class-II aminoacyl-tRNA synthetase family. Phe-tRNA synthetase alpha subunit type 1 subfamily.</text>
</comment>
<evidence type="ECO:0000313" key="15">
    <source>
        <dbReference type="EMBL" id="TXL67020.1"/>
    </source>
</evidence>
<dbReference type="InterPro" id="IPR004188">
    <property type="entry name" value="Phe-tRNA_ligase_II_N"/>
</dbReference>
<dbReference type="GO" id="GO:0005524">
    <property type="term" value="F:ATP binding"/>
    <property type="evidence" value="ECO:0007669"/>
    <property type="project" value="UniProtKB-UniRule"/>
</dbReference>
<evidence type="ECO:0000256" key="5">
    <source>
        <dbReference type="ARBA" id="ARBA00022598"/>
    </source>
</evidence>
<proteinExistence type="inferred from homology"/>
<dbReference type="GO" id="GO:0004826">
    <property type="term" value="F:phenylalanine-tRNA ligase activity"/>
    <property type="evidence" value="ECO:0007669"/>
    <property type="project" value="UniProtKB-UniRule"/>
</dbReference>
<dbReference type="InterPro" id="IPR010978">
    <property type="entry name" value="tRNA-bd_arm"/>
</dbReference>
<dbReference type="PROSITE" id="PS50862">
    <property type="entry name" value="AA_TRNA_LIGASE_II"/>
    <property type="match status" value="1"/>
</dbReference>
<evidence type="ECO:0000256" key="10">
    <source>
        <dbReference type="ARBA" id="ARBA00022917"/>
    </source>
</evidence>
<evidence type="ECO:0000256" key="2">
    <source>
        <dbReference type="ARBA" id="ARBA00010207"/>
    </source>
</evidence>
<dbReference type="EC" id="6.1.1.20" evidence="13"/>
<dbReference type="Pfam" id="PF02912">
    <property type="entry name" value="Phe_tRNA-synt_N"/>
    <property type="match status" value="1"/>
</dbReference>
<dbReference type="GO" id="GO:0000287">
    <property type="term" value="F:magnesium ion binding"/>
    <property type="evidence" value="ECO:0007669"/>
    <property type="project" value="UniProtKB-UniRule"/>
</dbReference>
<evidence type="ECO:0000256" key="6">
    <source>
        <dbReference type="ARBA" id="ARBA00022723"/>
    </source>
</evidence>
<comment type="subcellular location">
    <subcellularLocation>
        <location evidence="1 13">Cytoplasm</location>
    </subcellularLocation>
</comment>
<dbReference type="InterPro" id="IPR045864">
    <property type="entry name" value="aa-tRNA-synth_II/BPL/LPL"/>
</dbReference>
<keyword evidence="4 13" id="KW-0963">Cytoplasm</keyword>
<evidence type="ECO:0000256" key="8">
    <source>
        <dbReference type="ARBA" id="ARBA00022840"/>
    </source>
</evidence>
<dbReference type="SUPFAM" id="SSF55681">
    <property type="entry name" value="Class II aaRS and biotin synthetases"/>
    <property type="match status" value="1"/>
</dbReference>
<evidence type="ECO:0000256" key="11">
    <source>
        <dbReference type="ARBA" id="ARBA00023146"/>
    </source>
</evidence>
<evidence type="ECO:0000256" key="13">
    <source>
        <dbReference type="HAMAP-Rule" id="MF_00281"/>
    </source>
</evidence>
<dbReference type="CDD" id="cd00496">
    <property type="entry name" value="PheRS_alpha_core"/>
    <property type="match status" value="1"/>
</dbReference>
<feature type="domain" description="Aminoacyl-transfer RNA synthetases class-II family profile" evidence="14">
    <location>
        <begin position="122"/>
        <end position="319"/>
    </location>
</feature>
<gene>
    <name evidence="13 15" type="primary">pheS</name>
    <name evidence="15" type="ORF">FHP08_05205</name>
</gene>
<keyword evidence="9 13" id="KW-0460">Magnesium</keyword>
<evidence type="ECO:0000256" key="7">
    <source>
        <dbReference type="ARBA" id="ARBA00022741"/>
    </source>
</evidence>
<keyword evidence="6 13" id="KW-0479">Metal-binding</keyword>
<keyword evidence="10 13" id="KW-0648">Protein biosynthesis</keyword>
<dbReference type="EMBL" id="VDUY01000002">
    <property type="protein sequence ID" value="TXL67020.1"/>
    <property type="molecule type" value="Genomic_DNA"/>
</dbReference>
<sequence>MSDSSRLADLAARLAADIQAAANPAELANAKARAIGRDGALTAEMKKLGALTGAERATAGRELNQAKQAIETAVSVREAAIARAELDARLAQEAIDVTLPGRAAGAGGLHPVSLTIERIEAIFQSIGFDVADGPEIEEDFFNFTALNTPENHPARSMHDTFYVDAKDANGNGLLLRTHTSPVQVRYARAHKPPIRVIAPGKTYRVDSDATHSPMFHQFEGLWIDEDVSFADLKSVYTDFLRRFFERDDLDVRFRPSYFPFTEPSAEIDMRFADGPLAGRWLEVSGSGQVHPNVVRNFGLDPERYIGFAFGSGIERLAMLRYGVGDLRLFYENDLRFLQQFNR</sequence>
<evidence type="ECO:0000256" key="1">
    <source>
        <dbReference type="ARBA" id="ARBA00004496"/>
    </source>
</evidence>
<comment type="cofactor">
    <cofactor evidence="13">
        <name>Mg(2+)</name>
        <dbReference type="ChEBI" id="CHEBI:18420"/>
    </cofactor>
    <text evidence="13">Binds 2 magnesium ions per tetramer.</text>
</comment>
<comment type="catalytic activity">
    <reaction evidence="12 13">
        <text>tRNA(Phe) + L-phenylalanine + ATP = L-phenylalanyl-tRNA(Phe) + AMP + diphosphate + H(+)</text>
        <dbReference type="Rhea" id="RHEA:19413"/>
        <dbReference type="Rhea" id="RHEA-COMP:9668"/>
        <dbReference type="Rhea" id="RHEA-COMP:9699"/>
        <dbReference type="ChEBI" id="CHEBI:15378"/>
        <dbReference type="ChEBI" id="CHEBI:30616"/>
        <dbReference type="ChEBI" id="CHEBI:33019"/>
        <dbReference type="ChEBI" id="CHEBI:58095"/>
        <dbReference type="ChEBI" id="CHEBI:78442"/>
        <dbReference type="ChEBI" id="CHEBI:78531"/>
        <dbReference type="ChEBI" id="CHEBI:456215"/>
        <dbReference type="EC" id="6.1.1.20"/>
    </reaction>
</comment>
<evidence type="ECO:0000256" key="3">
    <source>
        <dbReference type="ARBA" id="ARBA00011209"/>
    </source>
</evidence>
<dbReference type="GO" id="GO:0006432">
    <property type="term" value="P:phenylalanyl-tRNA aminoacylation"/>
    <property type="evidence" value="ECO:0007669"/>
    <property type="project" value="UniProtKB-UniRule"/>
</dbReference>
<reference evidence="15 16" key="1">
    <citation type="submission" date="2019-06" db="EMBL/GenBank/DDBJ databases">
        <title>Quisquiliibacterium sp. nov., isolated from a maize field.</title>
        <authorList>
            <person name="Lin S.-Y."/>
            <person name="Tsai C.-F."/>
            <person name="Young C.-C."/>
        </authorList>
    </citation>
    <scope>NUCLEOTIDE SEQUENCE [LARGE SCALE GENOMIC DNA]</scope>
    <source>
        <strain evidence="15 16">CC-CFT501</strain>
    </source>
</reference>
<dbReference type="Gene3D" id="3.30.930.10">
    <property type="entry name" value="Bira Bifunctional Protein, Domain 2"/>
    <property type="match status" value="1"/>
</dbReference>
<dbReference type="InterPro" id="IPR002319">
    <property type="entry name" value="Phenylalanyl-tRNA_Synthase"/>
</dbReference>
<evidence type="ECO:0000259" key="14">
    <source>
        <dbReference type="PROSITE" id="PS50862"/>
    </source>
</evidence>
<name>A0A5C8P076_9BURK</name>
<evidence type="ECO:0000313" key="16">
    <source>
        <dbReference type="Proteomes" id="UP000321548"/>
    </source>
</evidence>
<keyword evidence="16" id="KW-1185">Reference proteome</keyword>
<dbReference type="InterPro" id="IPR006195">
    <property type="entry name" value="aa-tRNA-synth_II"/>
</dbReference>
<dbReference type="SUPFAM" id="SSF46589">
    <property type="entry name" value="tRNA-binding arm"/>
    <property type="match status" value="1"/>
</dbReference>
<dbReference type="Proteomes" id="UP000321548">
    <property type="component" value="Unassembled WGS sequence"/>
</dbReference>